<dbReference type="OrthoDB" id="399676at2"/>
<keyword evidence="2" id="KW-1185">Reference proteome</keyword>
<sequence length="100" mass="12025">MSKFIFDKNNYEVFDDYNDVMIQVFGIGCSLCYDDAIFQVLKNHPIAFGKLLKEQNKDLNEQETEKLFNQQIKEWQAFEDKNFEFQKPTFICETCWNEMI</sequence>
<dbReference type="EMBL" id="PHNF01000001">
    <property type="protein sequence ID" value="PPE06815.1"/>
    <property type="molecule type" value="Genomic_DNA"/>
</dbReference>
<dbReference type="AlphaFoldDB" id="A0A2S5RI30"/>
<organism evidence="1 2">
    <name type="scientific">Mesoplasma corruscae</name>
    <dbReference type="NCBI Taxonomy" id="216874"/>
    <lineage>
        <taxon>Bacteria</taxon>
        <taxon>Bacillati</taxon>
        <taxon>Mycoplasmatota</taxon>
        <taxon>Mollicutes</taxon>
        <taxon>Entomoplasmatales</taxon>
        <taxon>Entomoplasmataceae</taxon>
        <taxon>Mesoplasma</taxon>
    </lineage>
</organism>
<evidence type="ECO:0000313" key="1">
    <source>
        <dbReference type="EMBL" id="PPE06815.1"/>
    </source>
</evidence>
<gene>
    <name evidence="1" type="ORF">MCORR_v1c04460</name>
</gene>
<name>A0A2S5RI30_9MOLU</name>
<dbReference type="RefSeq" id="WP_104207972.1">
    <property type="nucleotide sequence ID" value="NZ_PHNF01000001.1"/>
</dbReference>
<evidence type="ECO:0000313" key="2">
    <source>
        <dbReference type="Proteomes" id="UP000239785"/>
    </source>
</evidence>
<protein>
    <submittedName>
        <fullName evidence="1">Uncharacterized protein</fullName>
    </submittedName>
</protein>
<accession>A0A2S5RI30</accession>
<dbReference type="Proteomes" id="UP000239785">
    <property type="component" value="Unassembled WGS sequence"/>
</dbReference>
<proteinExistence type="predicted"/>
<comment type="caution">
    <text evidence="1">The sequence shown here is derived from an EMBL/GenBank/DDBJ whole genome shotgun (WGS) entry which is preliminary data.</text>
</comment>
<reference evidence="1 2" key="1">
    <citation type="submission" date="2017-11" db="EMBL/GenBank/DDBJ databases">
        <title>Genome sequence of Mesoplasma corruscae ELCA-2 (ATCC 49579).</title>
        <authorList>
            <person name="Lo W.-S."/>
            <person name="Kuo C.-H."/>
        </authorList>
    </citation>
    <scope>NUCLEOTIDE SEQUENCE [LARGE SCALE GENOMIC DNA]</scope>
    <source>
        <strain evidence="1 2">ELCA-2</strain>
    </source>
</reference>